<dbReference type="PANTHER" id="PTHR37783">
    <property type="entry name" value="MEMBRANE PROTEIN, PUTATIVE (AFU_ORTHOLOGUE AFUA_1G04315)-RELATED"/>
    <property type="match status" value="1"/>
</dbReference>
<evidence type="ECO:0000259" key="2">
    <source>
        <dbReference type="Pfam" id="PF10615"/>
    </source>
</evidence>
<sequence>MAAPTDDAMKKRIISHMNKDHTRELSYYLRHYARTSASAASSPEMRDVDFNGMRISARGGEHTVPFEPPLTGWAECRGRIVDMAHTARNALGLSDIVITSYTPPQGFGRVVFGSVVFYFLCVATLPYVDAESPVWPLLQAYFPGGPEWYRWVVKTIFWPVIGIHIFECAMFDGRLKRHGIERFTGVWWAWQLTCFFEGFPSFKRLDSVVAKKTEEKERKKN</sequence>
<name>A0A9P8WHF8_9HYPO</name>
<accession>A0A9P8WHF8</accession>
<keyword evidence="1" id="KW-1133">Transmembrane helix</keyword>
<feature type="domain" description="DUF2470" evidence="2">
    <location>
        <begin position="10"/>
        <end position="83"/>
    </location>
</feature>
<evidence type="ECO:0000313" key="4">
    <source>
        <dbReference type="Proteomes" id="UP000777438"/>
    </source>
</evidence>
<organism evidence="3 4">
    <name type="scientific">Thelonectria olida</name>
    <dbReference type="NCBI Taxonomy" id="1576542"/>
    <lineage>
        <taxon>Eukaryota</taxon>
        <taxon>Fungi</taxon>
        <taxon>Dikarya</taxon>
        <taxon>Ascomycota</taxon>
        <taxon>Pezizomycotina</taxon>
        <taxon>Sordariomycetes</taxon>
        <taxon>Hypocreomycetidae</taxon>
        <taxon>Hypocreales</taxon>
        <taxon>Nectriaceae</taxon>
        <taxon>Thelonectria</taxon>
    </lineage>
</organism>
<keyword evidence="1" id="KW-0472">Membrane</keyword>
<feature type="transmembrane region" description="Helical" evidence="1">
    <location>
        <begin position="148"/>
        <end position="166"/>
    </location>
</feature>
<dbReference type="OrthoDB" id="5553410at2759"/>
<reference evidence="3 4" key="1">
    <citation type="journal article" date="2021" name="Nat. Commun.">
        <title>Genetic determinants of endophytism in the Arabidopsis root mycobiome.</title>
        <authorList>
            <person name="Mesny F."/>
            <person name="Miyauchi S."/>
            <person name="Thiergart T."/>
            <person name="Pickel B."/>
            <person name="Atanasova L."/>
            <person name="Karlsson M."/>
            <person name="Huettel B."/>
            <person name="Barry K.W."/>
            <person name="Haridas S."/>
            <person name="Chen C."/>
            <person name="Bauer D."/>
            <person name="Andreopoulos W."/>
            <person name="Pangilinan J."/>
            <person name="LaButti K."/>
            <person name="Riley R."/>
            <person name="Lipzen A."/>
            <person name="Clum A."/>
            <person name="Drula E."/>
            <person name="Henrissat B."/>
            <person name="Kohler A."/>
            <person name="Grigoriev I.V."/>
            <person name="Martin F.M."/>
            <person name="Hacquard S."/>
        </authorList>
    </citation>
    <scope>NUCLEOTIDE SEQUENCE [LARGE SCALE GENOMIC DNA]</scope>
    <source>
        <strain evidence="3 4">MPI-CAGE-CH-0241</strain>
    </source>
</reference>
<protein>
    <recommendedName>
        <fullName evidence="2">DUF2470 domain-containing protein</fullName>
    </recommendedName>
</protein>
<dbReference type="Gene3D" id="3.20.180.10">
    <property type="entry name" value="PNP-oxidase-like"/>
    <property type="match status" value="1"/>
</dbReference>
<dbReference type="EMBL" id="JAGPYM010000001">
    <property type="protein sequence ID" value="KAH6900069.1"/>
    <property type="molecule type" value="Genomic_DNA"/>
</dbReference>
<dbReference type="PANTHER" id="PTHR37783:SF1">
    <property type="entry name" value="MEMBRANE PROTEIN, PUTATIVE (AFU_ORTHOLOGUE AFUA_1G04315)-RELATED"/>
    <property type="match status" value="1"/>
</dbReference>
<dbReference type="InterPro" id="IPR019595">
    <property type="entry name" value="DUF2470"/>
</dbReference>
<proteinExistence type="predicted"/>
<keyword evidence="4" id="KW-1185">Reference proteome</keyword>
<dbReference type="Pfam" id="PF10615">
    <property type="entry name" value="DUF2470"/>
    <property type="match status" value="1"/>
</dbReference>
<dbReference type="Proteomes" id="UP000777438">
    <property type="component" value="Unassembled WGS sequence"/>
</dbReference>
<dbReference type="SUPFAM" id="SSF50475">
    <property type="entry name" value="FMN-binding split barrel"/>
    <property type="match status" value="1"/>
</dbReference>
<evidence type="ECO:0000256" key="1">
    <source>
        <dbReference type="SAM" id="Phobius"/>
    </source>
</evidence>
<feature type="transmembrane region" description="Helical" evidence="1">
    <location>
        <begin position="110"/>
        <end position="128"/>
    </location>
</feature>
<dbReference type="InterPro" id="IPR037119">
    <property type="entry name" value="Haem_oxidase_HugZ-like_sf"/>
</dbReference>
<keyword evidence="1" id="KW-0812">Transmembrane</keyword>
<evidence type="ECO:0000313" key="3">
    <source>
        <dbReference type="EMBL" id="KAH6900069.1"/>
    </source>
</evidence>
<comment type="caution">
    <text evidence="3">The sequence shown here is derived from an EMBL/GenBank/DDBJ whole genome shotgun (WGS) entry which is preliminary data.</text>
</comment>
<gene>
    <name evidence="3" type="ORF">B0T10DRAFT_14459</name>
</gene>
<dbReference type="AlphaFoldDB" id="A0A9P8WHF8"/>